<evidence type="ECO:0000313" key="2">
    <source>
        <dbReference type="EMBL" id="KAJ8359918.1"/>
    </source>
</evidence>
<gene>
    <name evidence="2" type="ORF">SKAU_G00164430</name>
</gene>
<dbReference type="OrthoDB" id="370884at2759"/>
<feature type="region of interest" description="Disordered" evidence="1">
    <location>
        <begin position="54"/>
        <end position="92"/>
    </location>
</feature>
<accession>A0A9Q1FJ52</accession>
<name>A0A9Q1FJ52_SYNKA</name>
<reference evidence="2" key="1">
    <citation type="journal article" date="2023" name="Science">
        <title>Genome structures resolve the early diversification of teleost fishes.</title>
        <authorList>
            <person name="Parey E."/>
            <person name="Louis A."/>
            <person name="Montfort J."/>
            <person name="Bouchez O."/>
            <person name="Roques C."/>
            <person name="Iampietro C."/>
            <person name="Lluch J."/>
            <person name="Castinel A."/>
            <person name="Donnadieu C."/>
            <person name="Desvignes T."/>
            <person name="Floi Bucao C."/>
            <person name="Jouanno E."/>
            <person name="Wen M."/>
            <person name="Mejri S."/>
            <person name="Dirks R."/>
            <person name="Jansen H."/>
            <person name="Henkel C."/>
            <person name="Chen W.J."/>
            <person name="Zahm M."/>
            <person name="Cabau C."/>
            <person name="Klopp C."/>
            <person name="Thompson A.W."/>
            <person name="Robinson-Rechavi M."/>
            <person name="Braasch I."/>
            <person name="Lecointre G."/>
            <person name="Bobe J."/>
            <person name="Postlethwait J.H."/>
            <person name="Berthelot C."/>
            <person name="Roest Crollius H."/>
            <person name="Guiguen Y."/>
        </authorList>
    </citation>
    <scope>NUCLEOTIDE SEQUENCE</scope>
    <source>
        <strain evidence="2">WJC10195</strain>
    </source>
</reference>
<feature type="compositionally biased region" description="Polar residues" evidence="1">
    <location>
        <begin position="1"/>
        <end position="18"/>
    </location>
</feature>
<evidence type="ECO:0000313" key="3">
    <source>
        <dbReference type="Proteomes" id="UP001152622"/>
    </source>
</evidence>
<feature type="compositionally biased region" description="Basic and acidic residues" evidence="1">
    <location>
        <begin position="69"/>
        <end position="83"/>
    </location>
</feature>
<feature type="region of interest" description="Disordered" evidence="1">
    <location>
        <begin position="1"/>
        <end position="23"/>
    </location>
</feature>
<proteinExistence type="predicted"/>
<organism evidence="2 3">
    <name type="scientific">Synaphobranchus kaupii</name>
    <name type="common">Kaup's arrowtooth eel</name>
    <dbReference type="NCBI Taxonomy" id="118154"/>
    <lineage>
        <taxon>Eukaryota</taxon>
        <taxon>Metazoa</taxon>
        <taxon>Chordata</taxon>
        <taxon>Craniata</taxon>
        <taxon>Vertebrata</taxon>
        <taxon>Euteleostomi</taxon>
        <taxon>Actinopterygii</taxon>
        <taxon>Neopterygii</taxon>
        <taxon>Teleostei</taxon>
        <taxon>Anguilliformes</taxon>
        <taxon>Synaphobranchidae</taxon>
        <taxon>Synaphobranchus</taxon>
    </lineage>
</organism>
<dbReference type="Proteomes" id="UP001152622">
    <property type="component" value="Chromosome 5"/>
</dbReference>
<dbReference type="AlphaFoldDB" id="A0A9Q1FJ52"/>
<sequence>MVNMNNVSWGTRETTSQAKDGPIQTVRKNVKFEKKCRCCCWNVEFQVNEDEKVMVAPGPTEAPITTKPTSEKHPDQEERKKSSSGENSKCNI</sequence>
<keyword evidence="3" id="KW-1185">Reference proteome</keyword>
<dbReference type="EMBL" id="JAINUF010000005">
    <property type="protein sequence ID" value="KAJ8359918.1"/>
    <property type="molecule type" value="Genomic_DNA"/>
</dbReference>
<comment type="caution">
    <text evidence="2">The sequence shown here is derived from an EMBL/GenBank/DDBJ whole genome shotgun (WGS) entry which is preliminary data.</text>
</comment>
<protein>
    <submittedName>
        <fullName evidence="2">Uncharacterized protein</fullName>
    </submittedName>
</protein>
<evidence type="ECO:0000256" key="1">
    <source>
        <dbReference type="SAM" id="MobiDB-lite"/>
    </source>
</evidence>